<organism evidence="1 2">
    <name type="scientific">Xenopus laevis</name>
    <name type="common">African clawed frog</name>
    <dbReference type="NCBI Taxonomy" id="8355"/>
    <lineage>
        <taxon>Eukaryota</taxon>
        <taxon>Metazoa</taxon>
        <taxon>Chordata</taxon>
        <taxon>Craniata</taxon>
        <taxon>Vertebrata</taxon>
        <taxon>Euteleostomi</taxon>
        <taxon>Amphibia</taxon>
        <taxon>Batrachia</taxon>
        <taxon>Anura</taxon>
        <taxon>Pipoidea</taxon>
        <taxon>Pipidae</taxon>
        <taxon>Xenopodinae</taxon>
        <taxon>Xenopus</taxon>
        <taxon>Xenopus</taxon>
    </lineage>
</organism>
<dbReference type="Proteomes" id="UP000694892">
    <property type="component" value="Chromosome 5S"/>
</dbReference>
<proteinExistence type="predicted"/>
<dbReference type="EMBL" id="CM004475">
    <property type="protein sequence ID" value="OCT78552.1"/>
    <property type="molecule type" value="Genomic_DNA"/>
</dbReference>
<dbReference type="AlphaFoldDB" id="A0A974CTP3"/>
<evidence type="ECO:0000313" key="1">
    <source>
        <dbReference type="EMBL" id="OCT78552.1"/>
    </source>
</evidence>
<sequence>MWISRHMARSSSCNKPLKKAHKLFPQKQTTFFQNVFRVIKKTNQMTGILELHPWTGIFLTHHISMVYSQLNYFVYMCSVQNSYHK</sequence>
<reference evidence="2" key="1">
    <citation type="journal article" date="2016" name="Nature">
        <title>Genome evolution in the allotetraploid frog Xenopus laevis.</title>
        <authorList>
            <person name="Session A.M."/>
            <person name="Uno Y."/>
            <person name="Kwon T."/>
            <person name="Chapman J.A."/>
            <person name="Toyoda A."/>
            <person name="Takahashi S."/>
            <person name="Fukui A."/>
            <person name="Hikosaka A."/>
            <person name="Suzuki A."/>
            <person name="Kondo M."/>
            <person name="van Heeringen S.J."/>
            <person name="Quigley I."/>
            <person name="Heinz S."/>
            <person name="Ogino H."/>
            <person name="Ochi H."/>
            <person name="Hellsten U."/>
            <person name="Lyons J.B."/>
            <person name="Simakov O."/>
            <person name="Putnam N."/>
            <person name="Stites J."/>
            <person name="Kuroki Y."/>
            <person name="Tanaka T."/>
            <person name="Michiue T."/>
            <person name="Watanabe M."/>
            <person name="Bogdanovic O."/>
            <person name="Lister R."/>
            <person name="Georgiou G."/>
            <person name="Paranjpe S.S."/>
            <person name="van Kruijsbergen I."/>
            <person name="Shu S."/>
            <person name="Carlson J."/>
            <person name="Kinoshita T."/>
            <person name="Ohta Y."/>
            <person name="Mawaribuchi S."/>
            <person name="Jenkins J."/>
            <person name="Grimwood J."/>
            <person name="Schmutz J."/>
            <person name="Mitros T."/>
            <person name="Mozaffari S.V."/>
            <person name="Suzuki Y."/>
            <person name="Haramoto Y."/>
            <person name="Yamamoto T.S."/>
            <person name="Takagi C."/>
            <person name="Heald R."/>
            <person name="Miller K."/>
            <person name="Haudenschild C."/>
            <person name="Kitzman J."/>
            <person name="Nakayama T."/>
            <person name="Izutsu Y."/>
            <person name="Robert J."/>
            <person name="Fortriede J."/>
            <person name="Burns K."/>
            <person name="Lotay V."/>
            <person name="Karimi K."/>
            <person name="Yasuoka Y."/>
            <person name="Dichmann D.S."/>
            <person name="Flajnik M.F."/>
            <person name="Houston D.W."/>
            <person name="Shendure J."/>
            <person name="DuPasquier L."/>
            <person name="Vize P.D."/>
            <person name="Zorn A.M."/>
            <person name="Ito M."/>
            <person name="Marcotte E.M."/>
            <person name="Wallingford J.B."/>
            <person name="Ito Y."/>
            <person name="Asashima M."/>
            <person name="Ueno N."/>
            <person name="Matsuda Y."/>
            <person name="Veenstra G.J."/>
            <person name="Fujiyama A."/>
            <person name="Harland R.M."/>
            <person name="Taira M."/>
            <person name="Rokhsar D.S."/>
        </authorList>
    </citation>
    <scope>NUCLEOTIDE SEQUENCE [LARGE SCALE GENOMIC DNA]</scope>
    <source>
        <strain evidence="2">J</strain>
    </source>
</reference>
<evidence type="ECO:0000313" key="2">
    <source>
        <dbReference type="Proteomes" id="UP000694892"/>
    </source>
</evidence>
<accession>A0A974CTP3</accession>
<gene>
    <name evidence="1" type="ORF">XELAEV_18029641mg</name>
</gene>
<name>A0A974CTP3_XENLA</name>
<protein>
    <submittedName>
        <fullName evidence="1">Uncharacterized protein</fullName>
    </submittedName>
</protein>